<evidence type="ECO:0000313" key="3">
    <source>
        <dbReference type="EMBL" id="PWC06618.1"/>
    </source>
</evidence>
<evidence type="ECO:0000256" key="1">
    <source>
        <dbReference type="ARBA" id="ARBA00006484"/>
    </source>
</evidence>
<reference evidence="4" key="1">
    <citation type="submission" date="2018-04" db="EMBL/GenBank/DDBJ databases">
        <authorList>
            <person name="Liu S."/>
            <person name="Wang Z."/>
            <person name="Li J."/>
        </authorList>
    </citation>
    <scope>NUCLEOTIDE SEQUENCE [LARGE SCALE GENOMIC DNA]</scope>
    <source>
        <strain evidence="4">622</strain>
    </source>
</reference>
<name>A0A2U1TCK1_9MICO</name>
<proteinExistence type="inferred from homology"/>
<sequence length="262" mass="26597">MTSPAVSPPSRSVLVTGASGGIGAAVAQRFARAGDRVAVHYRSDRGGAEETLRSLEGDGHSLVVGDIGEPDDAARVVEQAISALGELDVLVCNAAVAPSAANRHVLGEVSFADWTAAFRSMVDVNLLGAANLAWAFANHLIGRGAPGAIVNIGSRGAFRGEPEYPAYAASKAGLHALGQSLAVTLAPHAISVTSVAPGFVATERQSSKLDGGEGDALRAQSPFGRVGTPEEIAAAAFWLASPEAAWCSGAILDANGASYLRS</sequence>
<dbReference type="RefSeq" id="WP_108963071.1">
    <property type="nucleotide sequence ID" value="NZ_QEFB01000011.1"/>
</dbReference>
<dbReference type="SUPFAM" id="SSF51735">
    <property type="entry name" value="NAD(P)-binding Rossmann-fold domains"/>
    <property type="match status" value="1"/>
</dbReference>
<comment type="caution">
    <text evidence="3">The sequence shown here is derived from an EMBL/GenBank/DDBJ whole genome shotgun (WGS) entry which is preliminary data.</text>
</comment>
<dbReference type="CDD" id="cd05233">
    <property type="entry name" value="SDR_c"/>
    <property type="match status" value="1"/>
</dbReference>
<dbReference type="Proteomes" id="UP000244962">
    <property type="component" value="Unassembled WGS sequence"/>
</dbReference>
<dbReference type="InterPro" id="IPR036291">
    <property type="entry name" value="NAD(P)-bd_dom_sf"/>
</dbReference>
<dbReference type="AlphaFoldDB" id="A0A2U1TCK1"/>
<dbReference type="Pfam" id="PF13561">
    <property type="entry name" value="adh_short_C2"/>
    <property type="match status" value="1"/>
</dbReference>
<gene>
    <name evidence="3" type="ORF">DF223_10130</name>
</gene>
<dbReference type="InterPro" id="IPR020904">
    <property type="entry name" value="Sc_DH/Rdtase_CS"/>
</dbReference>
<evidence type="ECO:0000256" key="2">
    <source>
        <dbReference type="ARBA" id="ARBA00023002"/>
    </source>
</evidence>
<dbReference type="PROSITE" id="PS00061">
    <property type="entry name" value="ADH_SHORT"/>
    <property type="match status" value="1"/>
</dbReference>
<dbReference type="EMBL" id="QEFB01000011">
    <property type="protein sequence ID" value="PWC06618.1"/>
    <property type="molecule type" value="Genomic_DNA"/>
</dbReference>
<dbReference type="PRINTS" id="PR00080">
    <property type="entry name" value="SDRFAMILY"/>
</dbReference>
<evidence type="ECO:0000313" key="4">
    <source>
        <dbReference type="Proteomes" id="UP000244962"/>
    </source>
</evidence>
<comment type="similarity">
    <text evidence="1">Belongs to the short-chain dehydrogenases/reductases (SDR) family.</text>
</comment>
<dbReference type="Gene3D" id="3.40.50.720">
    <property type="entry name" value="NAD(P)-binding Rossmann-like Domain"/>
    <property type="match status" value="1"/>
</dbReference>
<organism evidence="3 4">
    <name type="scientific">Mycetocola zhujimingii</name>
    <dbReference type="NCBI Taxonomy" id="2079792"/>
    <lineage>
        <taxon>Bacteria</taxon>
        <taxon>Bacillati</taxon>
        <taxon>Actinomycetota</taxon>
        <taxon>Actinomycetes</taxon>
        <taxon>Micrococcales</taxon>
        <taxon>Microbacteriaceae</taxon>
        <taxon>Mycetocola</taxon>
    </lineage>
</organism>
<accession>A0A2U1TCK1</accession>
<protein>
    <submittedName>
        <fullName evidence="3">3-oxoacyl-ACP reductase</fullName>
    </submittedName>
</protein>
<dbReference type="FunFam" id="3.40.50.720:FF:000084">
    <property type="entry name" value="Short-chain dehydrogenase reductase"/>
    <property type="match status" value="1"/>
</dbReference>
<dbReference type="GO" id="GO:0016491">
    <property type="term" value="F:oxidoreductase activity"/>
    <property type="evidence" value="ECO:0007669"/>
    <property type="project" value="UniProtKB-KW"/>
</dbReference>
<keyword evidence="2" id="KW-0560">Oxidoreductase</keyword>
<dbReference type="PANTHER" id="PTHR43639:SF1">
    <property type="entry name" value="SHORT-CHAIN DEHYDROGENASE_REDUCTASE FAMILY PROTEIN"/>
    <property type="match status" value="1"/>
</dbReference>
<dbReference type="PANTHER" id="PTHR43639">
    <property type="entry name" value="OXIDOREDUCTASE, SHORT-CHAIN DEHYDROGENASE/REDUCTASE FAMILY (AFU_ORTHOLOGUE AFUA_5G02870)"/>
    <property type="match status" value="1"/>
</dbReference>
<dbReference type="PRINTS" id="PR00081">
    <property type="entry name" value="GDHRDH"/>
</dbReference>
<keyword evidence="4" id="KW-1185">Reference proteome</keyword>
<dbReference type="InterPro" id="IPR002347">
    <property type="entry name" value="SDR_fam"/>
</dbReference>